<dbReference type="Pfam" id="PF02517">
    <property type="entry name" value="Rce1-like"/>
    <property type="match status" value="1"/>
</dbReference>
<dbReference type="Proteomes" id="UP001481872">
    <property type="component" value="Unassembled WGS sequence"/>
</dbReference>
<reference evidence="3 4" key="1">
    <citation type="submission" date="2024-04" db="EMBL/GenBank/DDBJ databases">
        <title>Human intestinal bacterial collection.</title>
        <authorList>
            <person name="Pauvert C."/>
            <person name="Hitch T.C.A."/>
            <person name="Clavel T."/>
        </authorList>
    </citation>
    <scope>NUCLEOTIDE SEQUENCE [LARGE SCALE GENOMIC DNA]</scope>
    <source>
        <strain evidence="3 4">CLA-SR-H026</strain>
    </source>
</reference>
<keyword evidence="3" id="KW-0378">Hydrolase</keyword>
<protein>
    <submittedName>
        <fullName evidence="3">CPBP family intramembrane glutamic endopeptidase</fullName>
        <ecNumber evidence="3">3.4.-.-</ecNumber>
    </submittedName>
</protein>
<keyword evidence="1" id="KW-1133">Transmembrane helix</keyword>
<evidence type="ECO:0000259" key="2">
    <source>
        <dbReference type="Pfam" id="PF02517"/>
    </source>
</evidence>
<evidence type="ECO:0000256" key="1">
    <source>
        <dbReference type="SAM" id="Phobius"/>
    </source>
</evidence>
<keyword evidence="1" id="KW-0812">Transmembrane</keyword>
<accession>A0ABV1J837</accession>
<feature type="transmembrane region" description="Helical" evidence="1">
    <location>
        <begin position="102"/>
        <end position="124"/>
    </location>
</feature>
<feature type="transmembrane region" description="Helical" evidence="1">
    <location>
        <begin position="136"/>
        <end position="155"/>
    </location>
</feature>
<keyword evidence="4" id="KW-1185">Reference proteome</keyword>
<dbReference type="EC" id="3.4.-.-" evidence="3"/>
<feature type="transmembrane region" description="Helical" evidence="1">
    <location>
        <begin position="214"/>
        <end position="232"/>
    </location>
</feature>
<dbReference type="RefSeq" id="WP_349054632.1">
    <property type="nucleotide sequence ID" value="NZ_JBBNPS010000039.1"/>
</dbReference>
<feature type="transmembrane region" description="Helical" evidence="1">
    <location>
        <begin position="36"/>
        <end position="53"/>
    </location>
</feature>
<feature type="transmembrane region" description="Helical" evidence="1">
    <location>
        <begin position="74"/>
        <end position="96"/>
    </location>
</feature>
<proteinExistence type="predicted"/>
<feature type="transmembrane region" description="Helical" evidence="1">
    <location>
        <begin position="185"/>
        <end position="202"/>
    </location>
</feature>
<name>A0ABV1J837_9FIRM</name>
<gene>
    <name evidence="3" type="ORF">AAA081_08650</name>
</gene>
<evidence type="ECO:0000313" key="4">
    <source>
        <dbReference type="Proteomes" id="UP001481872"/>
    </source>
</evidence>
<comment type="caution">
    <text evidence="3">The sequence shown here is derived from an EMBL/GenBank/DDBJ whole genome shotgun (WGS) entry which is preliminary data.</text>
</comment>
<evidence type="ECO:0000313" key="3">
    <source>
        <dbReference type="EMBL" id="MEQ3354360.1"/>
    </source>
</evidence>
<dbReference type="EMBL" id="JBBNPS010000039">
    <property type="protein sequence ID" value="MEQ3354360.1"/>
    <property type="molecule type" value="Genomic_DNA"/>
</dbReference>
<dbReference type="GO" id="GO:0016787">
    <property type="term" value="F:hydrolase activity"/>
    <property type="evidence" value="ECO:0007669"/>
    <property type="project" value="UniProtKB-KW"/>
</dbReference>
<dbReference type="PANTHER" id="PTHR36435">
    <property type="entry name" value="SLR1288 PROTEIN"/>
    <property type="match status" value="1"/>
</dbReference>
<dbReference type="PANTHER" id="PTHR36435:SF1">
    <property type="entry name" value="CAAX AMINO TERMINAL PROTEASE FAMILY PROTEIN"/>
    <property type="match status" value="1"/>
</dbReference>
<feature type="transmembrane region" description="Helical" evidence="1">
    <location>
        <begin position="161"/>
        <end position="180"/>
    </location>
</feature>
<keyword evidence="1" id="KW-0472">Membrane</keyword>
<dbReference type="InterPro" id="IPR052710">
    <property type="entry name" value="CAAX_protease"/>
</dbReference>
<organism evidence="3 4">
    <name type="scientific">Aedoeadaptatus acetigenes</name>
    <dbReference type="NCBI Taxonomy" id="2981723"/>
    <lineage>
        <taxon>Bacteria</taxon>
        <taxon>Bacillati</taxon>
        <taxon>Bacillota</taxon>
        <taxon>Tissierellia</taxon>
        <taxon>Tissierellales</taxon>
        <taxon>Peptoniphilaceae</taxon>
        <taxon>Aedoeadaptatus</taxon>
    </lineage>
</organism>
<feature type="domain" description="CAAX prenyl protease 2/Lysostaphin resistance protein A-like" evidence="2">
    <location>
        <begin position="102"/>
        <end position="198"/>
    </location>
</feature>
<dbReference type="InterPro" id="IPR003675">
    <property type="entry name" value="Rce1/LyrA-like_dom"/>
</dbReference>
<sequence length="243" mass="27523">MNKLYMKNDLYFALLWIVIYCAVTAPLREAFGDDSLWMVGELLIVALILTVFVKRNHLEEKIGLRPFPKDGKRYLYFIPMWFLATGNLWGGVAPVYSGWNQAVALSTMLLIGYVEEFIFRGLLFSAMLSRYEDRKAIIISAVTFGIGHIVNLLTGQLAPETFVQVIFAVAWGFILTMVVYRSKSLWPAIVAHGLVDAFSVFSREQAAPSMWLMWIYPLVTIVVALAYCSYLSKLKPPEKSEEG</sequence>